<sequence>MVSTLLKLDTDGETTPRKWRVSSPKNSNFNPSIKVRLSRRLPAKNTTGHSNPQDYYAHSSSRFQNENPLPVFARELHCPSCTVAFRSYDSTLQKDNEK</sequence>
<proteinExistence type="predicted"/>
<keyword evidence="3" id="KW-1185">Reference proteome</keyword>
<dbReference type="Proteomes" id="UP000499080">
    <property type="component" value="Unassembled WGS sequence"/>
</dbReference>
<gene>
    <name evidence="2" type="ORF">AVEN_62801_1</name>
</gene>
<evidence type="ECO:0000313" key="3">
    <source>
        <dbReference type="Proteomes" id="UP000499080"/>
    </source>
</evidence>
<dbReference type="AlphaFoldDB" id="A0A4Y2P1B0"/>
<comment type="caution">
    <text evidence="2">The sequence shown here is derived from an EMBL/GenBank/DDBJ whole genome shotgun (WGS) entry which is preliminary data.</text>
</comment>
<accession>A0A4Y2P1B0</accession>
<dbReference type="EMBL" id="BGPR01010255">
    <property type="protein sequence ID" value="GBN45144.1"/>
    <property type="molecule type" value="Genomic_DNA"/>
</dbReference>
<organism evidence="2 3">
    <name type="scientific">Araneus ventricosus</name>
    <name type="common">Orbweaver spider</name>
    <name type="synonym">Epeira ventricosa</name>
    <dbReference type="NCBI Taxonomy" id="182803"/>
    <lineage>
        <taxon>Eukaryota</taxon>
        <taxon>Metazoa</taxon>
        <taxon>Ecdysozoa</taxon>
        <taxon>Arthropoda</taxon>
        <taxon>Chelicerata</taxon>
        <taxon>Arachnida</taxon>
        <taxon>Araneae</taxon>
        <taxon>Araneomorphae</taxon>
        <taxon>Entelegynae</taxon>
        <taxon>Araneoidea</taxon>
        <taxon>Araneidae</taxon>
        <taxon>Araneus</taxon>
    </lineage>
</organism>
<evidence type="ECO:0000256" key="1">
    <source>
        <dbReference type="SAM" id="MobiDB-lite"/>
    </source>
</evidence>
<protein>
    <submittedName>
        <fullName evidence="2">Uncharacterized protein</fullName>
    </submittedName>
</protein>
<feature type="compositionally biased region" description="Polar residues" evidence="1">
    <location>
        <begin position="44"/>
        <end position="60"/>
    </location>
</feature>
<evidence type="ECO:0000313" key="2">
    <source>
        <dbReference type="EMBL" id="GBN45144.1"/>
    </source>
</evidence>
<reference evidence="2 3" key="1">
    <citation type="journal article" date="2019" name="Sci. Rep.">
        <title>Orb-weaving spider Araneus ventricosus genome elucidates the spidroin gene catalogue.</title>
        <authorList>
            <person name="Kono N."/>
            <person name="Nakamura H."/>
            <person name="Ohtoshi R."/>
            <person name="Moran D.A.P."/>
            <person name="Shinohara A."/>
            <person name="Yoshida Y."/>
            <person name="Fujiwara M."/>
            <person name="Mori M."/>
            <person name="Tomita M."/>
            <person name="Arakawa K."/>
        </authorList>
    </citation>
    <scope>NUCLEOTIDE SEQUENCE [LARGE SCALE GENOMIC DNA]</scope>
</reference>
<feature type="region of interest" description="Disordered" evidence="1">
    <location>
        <begin position="1"/>
        <end position="60"/>
    </location>
</feature>
<name>A0A4Y2P1B0_ARAVE</name>